<comment type="subcellular location">
    <subcellularLocation>
        <location evidence="1">Nucleus</location>
    </subcellularLocation>
</comment>
<sequence length="526" mass="60160">MNRESNISQFSNGQSPNIDDQDGIGLRKRSRNSFVCSNCKKKKIKCDRQSPCSNCVKSKIQSSCIYQNPNKKPHPPSQLSSHSSTSFLINRFPPYQSPSLPMQGQVTQRLSNQRGTPIPDSSPSSEDQQLKDELQEIKNQIRSLEELLKQKNNLSYAPASTFQRESSEPKLTSIMDFKIKEKTNVVIRKASRTGYYGPLSLVAHVCNHTSPSRASIFIKFLQKERVAFKQLRKKKPITNLNPLETQTSPNDALNEEIERFFFGQFDAILERFGFFDDQLNKFLYGGMFDMNVIGETILNLFPDTKNGRSFIRPKKCYIYSYVACAVAIVQTVHLFSYYDTGYRFMFPITVNDLQYLDDFAIRLLNISRFQEKLNVFSLMALILIKDNIFKYGNTSTGDEAKSYSRLQTQVTMAMQLGLHRDPSSIERYVSKCGFTTNTSNNPLSTKCARQIWWHLRSEDGLYSIGLGIPLLINDDYCDMSNSFCENSEFNEIANQFADLIRETAYTMNSLRAKSLNDYLCLNLVSP</sequence>
<dbReference type="CDD" id="cd00067">
    <property type="entry name" value="GAL4"/>
    <property type="match status" value="1"/>
</dbReference>
<dbReference type="GO" id="GO:0006351">
    <property type="term" value="P:DNA-templated transcription"/>
    <property type="evidence" value="ECO:0007669"/>
    <property type="project" value="InterPro"/>
</dbReference>
<feature type="region of interest" description="Disordered" evidence="4">
    <location>
        <begin position="1"/>
        <end position="27"/>
    </location>
</feature>
<keyword evidence="8" id="KW-1185">Reference proteome</keyword>
<keyword evidence="5" id="KW-0812">Transmembrane</keyword>
<dbReference type="InterPro" id="IPR007219">
    <property type="entry name" value="XnlR_reg_dom"/>
</dbReference>
<feature type="transmembrane region" description="Helical" evidence="5">
    <location>
        <begin position="318"/>
        <end position="338"/>
    </location>
</feature>
<name>A0A9W7DG47_AMBMO</name>
<evidence type="ECO:0000313" key="7">
    <source>
        <dbReference type="EMBL" id="GMG26298.1"/>
    </source>
</evidence>
<protein>
    <submittedName>
        <fullName evidence="7">Unnamed protein product</fullName>
    </submittedName>
</protein>
<keyword evidence="2" id="KW-0479">Metal-binding</keyword>
<comment type="caution">
    <text evidence="7">The sequence shown here is derived from an EMBL/GenBank/DDBJ whole genome shotgun (WGS) entry which is preliminary data.</text>
</comment>
<dbReference type="SMART" id="SM00906">
    <property type="entry name" value="Fungal_trans"/>
    <property type="match status" value="1"/>
</dbReference>
<dbReference type="AlphaFoldDB" id="A0A9W7DG47"/>
<dbReference type="CDD" id="cd12148">
    <property type="entry name" value="fungal_TF_MHR"/>
    <property type="match status" value="1"/>
</dbReference>
<evidence type="ECO:0000256" key="3">
    <source>
        <dbReference type="ARBA" id="ARBA00023242"/>
    </source>
</evidence>
<dbReference type="SUPFAM" id="SSF57701">
    <property type="entry name" value="Zn2/Cys6 DNA-binding domain"/>
    <property type="match status" value="1"/>
</dbReference>
<evidence type="ECO:0000256" key="5">
    <source>
        <dbReference type="SAM" id="Phobius"/>
    </source>
</evidence>
<gene>
    <name evidence="7" type="ORF">Amon01_000324900</name>
</gene>
<accession>A0A9W7DG47</accession>
<feature type="region of interest" description="Disordered" evidence="4">
    <location>
        <begin position="65"/>
        <end position="131"/>
    </location>
</feature>
<dbReference type="OrthoDB" id="3986994at2759"/>
<feature type="compositionally biased region" description="Polar residues" evidence="4">
    <location>
        <begin position="1"/>
        <end position="18"/>
    </location>
</feature>
<dbReference type="SMART" id="SM00066">
    <property type="entry name" value="GAL4"/>
    <property type="match status" value="1"/>
</dbReference>
<evidence type="ECO:0000313" key="8">
    <source>
        <dbReference type="Proteomes" id="UP001165063"/>
    </source>
</evidence>
<feature type="domain" description="Zn(2)-C6 fungal-type" evidence="6">
    <location>
        <begin position="35"/>
        <end position="66"/>
    </location>
</feature>
<keyword evidence="5" id="KW-1133">Transmembrane helix</keyword>
<dbReference type="InterPro" id="IPR001138">
    <property type="entry name" value="Zn2Cys6_DnaBD"/>
</dbReference>
<keyword evidence="3" id="KW-0539">Nucleus</keyword>
<evidence type="ECO:0000256" key="4">
    <source>
        <dbReference type="SAM" id="MobiDB-lite"/>
    </source>
</evidence>
<feature type="compositionally biased region" description="Polar residues" evidence="4">
    <location>
        <begin position="97"/>
        <end position="127"/>
    </location>
</feature>
<dbReference type="PANTHER" id="PTHR31001">
    <property type="entry name" value="UNCHARACTERIZED TRANSCRIPTIONAL REGULATORY PROTEIN"/>
    <property type="match status" value="1"/>
</dbReference>
<dbReference type="Proteomes" id="UP001165063">
    <property type="component" value="Unassembled WGS sequence"/>
</dbReference>
<evidence type="ECO:0000256" key="1">
    <source>
        <dbReference type="ARBA" id="ARBA00004123"/>
    </source>
</evidence>
<reference evidence="7" key="1">
    <citation type="submission" date="2023-04" db="EMBL/GenBank/DDBJ databases">
        <title>Ambrosiozyma monospora NBRC 1965.</title>
        <authorList>
            <person name="Ichikawa N."/>
            <person name="Sato H."/>
            <person name="Tonouchi N."/>
        </authorList>
    </citation>
    <scope>NUCLEOTIDE SEQUENCE</scope>
    <source>
        <strain evidence="7">NBRC 1965</strain>
    </source>
</reference>
<dbReference type="PANTHER" id="PTHR31001:SF88">
    <property type="entry name" value="TRANSCRIPTION FACTOR PDR3"/>
    <property type="match status" value="1"/>
</dbReference>
<dbReference type="Gene3D" id="4.10.240.10">
    <property type="entry name" value="Zn(2)-C6 fungal-type DNA-binding domain"/>
    <property type="match status" value="1"/>
</dbReference>
<proteinExistence type="predicted"/>
<evidence type="ECO:0000259" key="6">
    <source>
        <dbReference type="PROSITE" id="PS50048"/>
    </source>
</evidence>
<dbReference type="PROSITE" id="PS00463">
    <property type="entry name" value="ZN2_CY6_FUNGAL_1"/>
    <property type="match status" value="1"/>
</dbReference>
<dbReference type="PROSITE" id="PS50048">
    <property type="entry name" value="ZN2_CY6_FUNGAL_2"/>
    <property type="match status" value="1"/>
</dbReference>
<dbReference type="EMBL" id="BSXU01001335">
    <property type="protein sequence ID" value="GMG26298.1"/>
    <property type="molecule type" value="Genomic_DNA"/>
</dbReference>
<dbReference type="GO" id="GO:0008270">
    <property type="term" value="F:zinc ion binding"/>
    <property type="evidence" value="ECO:0007669"/>
    <property type="project" value="InterPro"/>
</dbReference>
<dbReference type="InterPro" id="IPR050613">
    <property type="entry name" value="Sec_Metabolite_Reg"/>
</dbReference>
<evidence type="ECO:0000256" key="2">
    <source>
        <dbReference type="ARBA" id="ARBA00022723"/>
    </source>
</evidence>
<feature type="compositionally biased region" description="Low complexity" evidence="4">
    <location>
        <begin position="77"/>
        <end position="86"/>
    </location>
</feature>
<keyword evidence="5" id="KW-0472">Membrane</keyword>
<organism evidence="7 8">
    <name type="scientific">Ambrosiozyma monospora</name>
    <name type="common">Yeast</name>
    <name type="synonym">Endomycopsis monosporus</name>
    <dbReference type="NCBI Taxonomy" id="43982"/>
    <lineage>
        <taxon>Eukaryota</taxon>
        <taxon>Fungi</taxon>
        <taxon>Dikarya</taxon>
        <taxon>Ascomycota</taxon>
        <taxon>Saccharomycotina</taxon>
        <taxon>Pichiomycetes</taxon>
        <taxon>Pichiales</taxon>
        <taxon>Pichiaceae</taxon>
        <taxon>Ambrosiozyma</taxon>
    </lineage>
</organism>
<dbReference type="InterPro" id="IPR036864">
    <property type="entry name" value="Zn2-C6_fun-type_DNA-bd_sf"/>
</dbReference>
<dbReference type="GO" id="GO:0000981">
    <property type="term" value="F:DNA-binding transcription factor activity, RNA polymerase II-specific"/>
    <property type="evidence" value="ECO:0007669"/>
    <property type="project" value="InterPro"/>
</dbReference>
<dbReference type="Pfam" id="PF00172">
    <property type="entry name" value="Zn_clus"/>
    <property type="match status" value="1"/>
</dbReference>
<dbReference type="GO" id="GO:0005634">
    <property type="term" value="C:nucleus"/>
    <property type="evidence" value="ECO:0007669"/>
    <property type="project" value="UniProtKB-SubCell"/>
</dbReference>
<dbReference type="GO" id="GO:0003677">
    <property type="term" value="F:DNA binding"/>
    <property type="evidence" value="ECO:0007669"/>
    <property type="project" value="InterPro"/>
</dbReference>